<name>A0A2P8DF24_9ACTN</name>
<sequence length="103" mass="11171">MTDNNSIYTGRVQDAIRDELAATGDDMDRYATIDRHREDLAGSLELALNQLTCANRAVDELTGPHLFDVEFADTTVGEDVRAAVLDAARQLRAAAALVAQVPK</sequence>
<gene>
    <name evidence="1" type="ORF">CLV30_12876</name>
</gene>
<reference evidence="1 2" key="1">
    <citation type="submission" date="2018-03" db="EMBL/GenBank/DDBJ databases">
        <title>Genomic Encyclopedia of Archaeal and Bacterial Type Strains, Phase II (KMG-II): from individual species to whole genera.</title>
        <authorList>
            <person name="Goeker M."/>
        </authorList>
    </citation>
    <scope>NUCLEOTIDE SEQUENCE [LARGE SCALE GENOMIC DNA]</scope>
    <source>
        <strain evidence="1 2">DSM 45211</strain>
    </source>
</reference>
<dbReference type="Proteomes" id="UP000243528">
    <property type="component" value="Unassembled WGS sequence"/>
</dbReference>
<organism evidence="1 2">
    <name type="scientific">Haloactinopolyspora alba</name>
    <dbReference type="NCBI Taxonomy" id="648780"/>
    <lineage>
        <taxon>Bacteria</taxon>
        <taxon>Bacillati</taxon>
        <taxon>Actinomycetota</taxon>
        <taxon>Actinomycetes</taxon>
        <taxon>Jiangellales</taxon>
        <taxon>Jiangellaceae</taxon>
        <taxon>Haloactinopolyspora</taxon>
    </lineage>
</organism>
<protein>
    <submittedName>
        <fullName evidence="1">Uncharacterized protein</fullName>
    </submittedName>
</protein>
<dbReference type="RefSeq" id="WP_106539820.1">
    <property type="nucleotide sequence ID" value="NZ_PYGE01000028.1"/>
</dbReference>
<evidence type="ECO:0000313" key="2">
    <source>
        <dbReference type="Proteomes" id="UP000243528"/>
    </source>
</evidence>
<dbReference type="AlphaFoldDB" id="A0A2P8DF24"/>
<keyword evidence="2" id="KW-1185">Reference proteome</keyword>
<accession>A0A2P8DF24</accession>
<evidence type="ECO:0000313" key="1">
    <source>
        <dbReference type="EMBL" id="PSK95824.1"/>
    </source>
</evidence>
<proteinExistence type="predicted"/>
<comment type="caution">
    <text evidence="1">The sequence shown here is derived from an EMBL/GenBank/DDBJ whole genome shotgun (WGS) entry which is preliminary data.</text>
</comment>
<dbReference type="EMBL" id="PYGE01000028">
    <property type="protein sequence ID" value="PSK95824.1"/>
    <property type="molecule type" value="Genomic_DNA"/>
</dbReference>